<dbReference type="RefSeq" id="WP_270914553.1">
    <property type="nucleotide sequence ID" value="NZ_JAUDCL010000006.1"/>
</dbReference>
<feature type="compositionally biased region" description="Basic and acidic residues" evidence="4">
    <location>
        <begin position="25"/>
        <end position="36"/>
    </location>
</feature>
<dbReference type="InterPro" id="IPR029028">
    <property type="entry name" value="Alpha/beta_knot_MTases"/>
</dbReference>
<dbReference type="PANTHER" id="PTHR46429">
    <property type="entry name" value="23S RRNA (GUANOSINE-2'-O-)-METHYLTRANSFERASE RLMB"/>
    <property type="match status" value="1"/>
</dbReference>
<dbReference type="EMBL" id="JAUDCL010000006">
    <property type="protein sequence ID" value="MDM8200616.1"/>
    <property type="molecule type" value="Genomic_DNA"/>
</dbReference>
<dbReference type="InterPro" id="IPR013123">
    <property type="entry name" value="SpoU_subst-bd"/>
</dbReference>
<dbReference type="Gene3D" id="3.30.1330.30">
    <property type="match status" value="1"/>
</dbReference>
<proteinExistence type="inferred from homology"/>
<dbReference type="Pfam" id="PF08032">
    <property type="entry name" value="SpoU_sub_bind"/>
    <property type="match status" value="1"/>
</dbReference>
<dbReference type="Gene3D" id="3.40.1280.10">
    <property type="match status" value="1"/>
</dbReference>
<keyword evidence="2" id="KW-0489">Methyltransferase</keyword>
<protein>
    <submittedName>
        <fullName evidence="6">23S rRNA (Guanosine(2251)-2'-O)-methyltransferase RlmB</fullName>
    </submittedName>
</protein>
<gene>
    <name evidence="6" type="primary">rlmB</name>
    <name evidence="6" type="ORF">QUW08_04810</name>
</gene>
<organism evidence="6 7">
    <name type="scientific">Allofournierella massiliensis</name>
    <dbReference type="NCBI Taxonomy" id="1650663"/>
    <lineage>
        <taxon>Bacteria</taxon>
        <taxon>Bacillati</taxon>
        <taxon>Bacillota</taxon>
        <taxon>Clostridia</taxon>
        <taxon>Eubacteriales</taxon>
        <taxon>Oscillospiraceae</taxon>
        <taxon>Allofournierella</taxon>
    </lineage>
</organism>
<dbReference type="PANTHER" id="PTHR46429:SF1">
    <property type="entry name" value="23S RRNA (GUANOSINE-2'-O-)-METHYLTRANSFERASE RLMB"/>
    <property type="match status" value="1"/>
</dbReference>
<dbReference type="Pfam" id="PF00588">
    <property type="entry name" value="SpoU_methylase"/>
    <property type="match status" value="1"/>
</dbReference>
<dbReference type="InterPro" id="IPR004441">
    <property type="entry name" value="rRNA_MeTrfase_TrmH"/>
</dbReference>
<dbReference type="CDD" id="cd18103">
    <property type="entry name" value="SpoU-like_RlmB"/>
    <property type="match status" value="1"/>
</dbReference>
<dbReference type="Proteomes" id="UP001529380">
    <property type="component" value="Unassembled WGS sequence"/>
</dbReference>
<comment type="similarity">
    <text evidence="1">Belongs to the class IV-like SAM-binding methyltransferase superfamily. RNA methyltransferase TrmH family.</text>
</comment>
<dbReference type="InterPro" id="IPR029026">
    <property type="entry name" value="tRNA_m1G_MTases_N"/>
</dbReference>
<feature type="region of interest" description="Disordered" evidence="4">
    <location>
        <begin position="1"/>
        <end position="42"/>
    </location>
</feature>
<evidence type="ECO:0000256" key="2">
    <source>
        <dbReference type="ARBA" id="ARBA00022603"/>
    </source>
</evidence>
<evidence type="ECO:0000256" key="1">
    <source>
        <dbReference type="ARBA" id="ARBA00007228"/>
    </source>
</evidence>
<dbReference type="SUPFAM" id="SSF55315">
    <property type="entry name" value="L30e-like"/>
    <property type="match status" value="1"/>
</dbReference>
<keyword evidence="3" id="KW-0808">Transferase</keyword>
<evidence type="ECO:0000256" key="4">
    <source>
        <dbReference type="SAM" id="MobiDB-lite"/>
    </source>
</evidence>
<evidence type="ECO:0000259" key="5">
    <source>
        <dbReference type="SMART" id="SM00967"/>
    </source>
</evidence>
<accession>A0ABT7UP05</accession>
<dbReference type="InterPro" id="IPR001537">
    <property type="entry name" value="SpoU_MeTrfase"/>
</dbReference>
<dbReference type="InterPro" id="IPR029064">
    <property type="entry name" value="Ribosomal_eL30-like_sf"/>
</dbReference>
<comment type="caution">
    <text evidence="6">The sequence shown here is derived from an EMBL/GenBank/DDBJ whole genome shotgun (WGS) entry which is preliminary data.</text>
</comment>
<feature type="domain" description="RNA 2-O ribose methyltransferase substrate binding" evidence="5">
    <location>
        <begin position="43"/>
        <end position="118"/>
    </location>
</feature>
<sequence>MPQKFDKKFSPNAQRPARRPGPARPEGERRAPRAEAEEPSSSLVYGKNPVTELLKSGAGVDTVLLADTLPEAVAAYYTALAKEAGAVAKRVHANKLRLTCGTDSHQGVAAFASAVEYASLEQLLDLAKEKGEPPFLVLCDGVEDPHNLGAIIRSALLCGAHGVVIPKRGGAAITPTVLKSSAGAAARLPVARVANIGESIRRLKDQGVFVYCADMDGVPLHQNNLTGPVALVMGSEGRGVSPLVKKLCDGVVSLSMAARGTGVDSFNVSVAAGIILYEIARQRGQG</sequence>
<evidence type="ECO:0000313" key="6">
    <source>
        <dbReference type="EMBL" id="MDM8200616.1"/>
    </source>
</evidence>
<dbReference type="SUPFAM" id="SSF75217">
    <property type="entry name" value="alpha/beta knot"/>
    <property type="match status" value="1"/>
</dbReference>
<name>A0ABT7UP05_9FIRM</name>
<dbReference type="SMART" id="SM00967">
    <property type="entry name" value="SpoU_sub_bind"/>
    <property type="match status" value="1"/>
</dbReference>
<evidence type="ECO:0000313" key="7">
    <source>
        <dbReference type="Proteomes" id="UP001529380"/>
    </source>
</evidence>
<evidence type="ECO:0000256" key="3">
    <source>
        <dbReference type="ARBA" id="ARBA00022679"/>
    </source>
</evidence>
<keyword evidence="7" id="KW-1185">Reference proteome</keyword>
<reference evidence="6 7" key="1">
    <citation type="submission" date="2023-06" db="EMBL/GenBank/DDBJ databases">
        <title>Identification and characterization of horizontal gene transfer across gut microbiota members of farm animals based on homology search.</title>
        <authorList>
            <person name="Schwarzerova J."/>
            <person name="Nykrynova M."/>
            <person name="Jureckova K."/>
            <person name="Cejkova D."/>
            <person name="Rychlik I."/>
        </authorList>
    </citation>
    <scope>NUCLEOTIDE SEQUENCE [LARGE SCALE GENOMIC DNA]</scope>
    <source>
        <strain evidence="6 7">ET340</strain>
    </source>
</reference>
<dbReference type="NCBIfam" id="TIGR00186">
    <property type="entry name" value="rRNA_methyl_3"/>
    <property type="match status" value="1"/>
</dbReference>